<feature type="coiled-coil region" evidence="8">
    <location>
        <begin position="1183"/>
        <end position="1210"/>
    </location>
</feature>
<evidence type="ECO:0000256" key="7">
    <source>
        <dbReference type="ARBA" id="ARBA00023237"/>
    </source>
</evidence>
<evidence type="ECO:0000256" key="1">
    <source>
        <dbReference type="ARBA" id="ARBA00004241"/>
    </source>
</evidence>
<evidence type="ECO:0000256" key="4">
    <source>
        <dbReference type="ARBA" id="ARBA00022692"/>
    </source>
</evidence>
<protein>
    <recommendedName>
        <fullName evidence="10">Trimeric autotransporter adhesin YadA-like C-terminal membrane anchor domain-containing protein</fullName>
    </recommendedName>
</protein>
<feature type="domain" description="Trimeric autotransporter adhesin YadA-like C-terminal membrane anchor" evidence="10">
    <location>
        <begin position="1230"/>
        <end position="1283"/>
    </location>
</feature>
<dbReference type="Proteomes" id="UP000013209">
    <property type="component" value="Unassembled WGS sequence"/>
</dbReference>
<organism evidence="11 12">
    <name type="scientific">Acinetobacter higginsii</name>
    <dbReference type="NCBI Taxonomy" id="70347"/>
    <lineage>
        <taxon>Bacteria</taxon>
        <taxon>Pseudomonadati</taxon>
        <taxon>Pseudomonadota</taxon>
        <taxon>Gammaproteobacteria</taxon>
        <taxon>Moraxellales</taxon>
        <taxon>Moraxellaceae</taxon>
        <taxon>Acinetobacter</taxon>
    </lineage>
</organism>
<gene>
    <name evidence="11" type="ORF">F966_00119</name>
</gene>
<evidence type="ECO:0000256" key="2">
    <source>
        <dbReference type="ARBA" id="ARBA00004442"/>
    </source>
</evidence>
<dbReference type="HOGENOM" id="CLU_262523_0_0_6"/>
<evidence type="ECO:0000259" key="10">
    <source>
        <dbReference type="Pfam" id="PF03895"/>
    </source>
</evidence>
<keyword evidence="6" id="KW-0472">Membrane</keyword>
<sequence length="1287" mass="139299">MSSHLKKTSIALAVAAVSGMTLAAPVQLTETKTDTVLNNDYQQTVGTEDSDPQAGRYTSEKDIIMEGTKQVGALFSQTSPVVNGPETQVGGINYRNYTYQEIRKGLLESRDNKNTTSTVDGTTTNLMSWNNTLATGNITRTANTRVQLDQTVNPATEIEVTSERLDDTGFTFAADDVNSVIGAHTESNTGVLEDVTYAATDERISSNKYSTTSSNLTTEAKLGADGKPISSQMIRVGTVESQFSQNNVDYQSTSDSATGVVTSKNTDGMLSSGEQSWSDHTVSTDYQHQNNDPTKDVVAFNLSTDKKSVIESTVDTNKSTFNSKTIDYDDVNVAGLDYTDEFKVSVDNSKESVLDGFIELDKSSSEWSETQFNQAALGTSNALDYIVSNKLSTESKTRDFLVNKNNEIVLADNKPIINTETVEKMTGESYESVYQPTRYVSGDKKGQPVEIQTGRDPARSTNIAESVVKGTTTKVVTHKQDNDFQEHWNTTWEDSAKYARNHQENIEVDRDLTAAAAIDNKFLSKITGVSVVKAEEEDFKIGTVAVDVSGNKFTAEDVHSWKDADGKDHYYVVIGQDADGHDIRSQVTFKTGKPLETKAAELQTITTELQSAKRTDKVTMGQEVAYHTNNKTAWDDKETSKDSTKVYRVDKGSIETDVKVYSVGKNALHHEKTETKSGETVNTNFEELDGNIVFNEGKPVVNTVDFDKWSSQQTDRLFQDDQDKVRENISTSSYEGKSTDASGAVQSSWNGHDNITTVDYAKDREFAKTVVKDSADELSSSAITMNVGHNYNDTAKANISSNTLRDNGTVDSGLAVSNAKDANIIVDIKDNRTNKEDIKVYQDGGLKALESTAAKTNVQTITYADGTTGIVKGIGNEDSTVTLFNKGKAEKYREAVKTSVTENTGKTFKKDEDGDIVLAEGQPIESGTSSIKTTAKTTENLYQIGQERLSDTATITHIVNNASNIDGSARNDVKNTTTEEIVYRADQQDGKASEENFTASRELNVIHADQTGFKYTENNQANTVTNKTEMGLIAANDVKQASKSEYTESLSAAGKDTVSITRGTETVNRTDYSVKGTVYGSETITTGDGTKTTIAKKETNELDKFGTFDSSTLSRTETKVAADQATTSTTETRIDAVNGVVLAATQTNTDTSGQSTTTEQKTTVGAGHVTTNHLVADRITLQGKDVQGEINRLDSRADQLNRRVDDVQKTAYRGIAIALAAQQAVPNIQAGQVAVFGGVGHYEGETAGSIGVVTSFTDRVSASGALGFAGGSEFGGRVGVAYLFGGK</sequence>
<dbReference type="SUPFAM" id="SSF54523">
    <property type="entry name" value="Pili subunits"/>
    <property type="match status" value="1"/>
</dbReference>
<dbReference type="GO" id="GO:0009279">
    <property type="term" value="C:cell outer membrane"/>
    <property type="evidence" value="ECO:0007669"/>
    <property type="project" value="UniProtKB-SubCell"/>
</dbReference>
<reference evidence="11 12" key="1">
    <citation type="submission" date="2013-02" db="EMBL/GenBank/DDBJ databases">
        <title>The Genome Sequence of Acinetobacter sp. CIP 56.2.</title>
        <authorList>
            <consortium name="The Broad Institute Genome Sequencing Platform"/>
            <consortium name="The Broad Institute Genome Sequencing Center for Infectious Disease"/>
            <person name="Cerqueira G."/>
            <person name="Feldgarden M."/>
            <person name="Courvalin P."/>
            <person name="Perichon B."/>
            <person name="Grillot-Courvalin C."/>
            <person name="Clermont D."/>
            <person name="Rocha E."/>
            <person name="Yoon E.-J."/>
            <person name="Nemec A."/>
            <person name="Walker B."/>
            <person name="Young S.K."/>
            <person name="Zeng Q."/>
            <person name="Gargeya S."/>
            <person name="Fitzgerald M."/>
            <person name="Haas B."/>
            <person name="Abouelleil A."/>
            <person name="Alvarado L."/>
            <person name="Arachchi H.M."/>
            <person name="Berlin A.M."/>
            <person name="Chapman S.B."/>
            <person name="Dewar J."/>
            <person name="Goldberg J."/>
            <person name="Griggs A."/>
            <person name="Gujja S."/>
            <person name="Hansen M."/>
            <person name="Howarth C."/>
            <person name="Imamovic A."/>
            <person name="Larimer J."/>
            <person name="McCowan C."/>
            <person name="Murphy C."/>
            <person name="Neiman D."/>
            <person name="Pearson M."/>
            <person name="Priest M."/>
            <person name="Roberts A."/>
            <person name="Saif S."/>
            <person name="Shea T."/>
            <person name="Sisk P."/>
            <person name="Sykes S."/>
            <person name="Wortman J."/>
            <person name="Nusbaum C."/>
            <person name="Birren B."/>
        </authorList>
    </citation>
    <scope>NUCLEOTIDE SEQUENCE [LARGE SCALE GENOMIC DNA]</scope>
    <source>
        <strain evidence="11 12">CIP 56.2</strain>
    </source>
</reference>
<evidence type="ECO:0000313" key="11">
    <source>
        <dbReference type="EMBL" id="ENV11340.1"/>
    </source>
</evidence>
<evidence type="ECO:0000313" key="12">
    <source>
        <dbReference type="Proteomes" id="UP000013209"/>
    </source>
</evidence>
<accession>N8XW94</accession>
<evidence type="ECO:0000256" key="9">
    <source>
        <dbReference type="SAM" id="SignalP"/>
    </source>
</evidence>
<dbReference type="InterPro" id="IPR045584">
    <property type="entry name" value="Pilin-like"/>
</dbReference>
<keyword evidence="7" id="KW-0998">Cell outer membrane</keyword>
<proteinExistence type="predicted"/>
<dbReference type="GO" id="GO:0009986">
    <property type="term" value="C:cell surface"/>
    <property type="evidence" value="ECO:0007669"/>
    <property type="project" value="UniProtKB-SubCell"/>
</dbReference>
<feature type="chain" id="PRO_5004136364" description="Trimeric autotransporter adhesin YadA-like C-terminal membrane anchor domain-containing protein" evidence="9">
    <location>
        <begin position="24"/>
        <end position="1287"/>
    </location>
</feature>
<dbReference type="InterPro" id="IPR005594">
    <property type="entry name" value="YadA_C"/>
</dbReference>
<dbReference type="Gene3D" id="3.30.1300.30">
    <property type="entry name" value="GSPII I/J protein-like"/>
    <property type="match status" value="1"/>
</dbReference>
<comment type="caution">
    <text evidence="11">The sequence shown here is derived from an EMBL/GenBank/DDBJ whole genome shotgun (WGS) entry which is preliminary data.</text>
</comment>
<keyword evidence="3" id="KW-1134">Transmembrane beta strand</keyword>
<keyword evidence="8" id="KW-0175">Coiled coil</keyword>
<dbReference type="eggNOG" id="COG5295">
    <property type="taxonomic scope" value="Bacteria"/>
</dbReference>
<evidence type="ECO:0000256" key="3">
    <source>
        <dbReference type="ARBA" id="ARBA00022452"/>
    </source>
</evidence>
<dbReference type="EMBL" id="APPH01000003">
    <property type="protein sequence ID" value="ENV11340.1"/>
    <property type="molecule type" value="Genomic_DNA"/>
</dbReference>
<feature type="signal peptide" evidence="9">
    <location>
        <begin position="1"/>
        <end position="23"/>
    </location>
</feature>
<evidence type="ECO:0000256" key="6">
    <source>
        <dbReference type="ARBA" id="ARBA00023136"/>
    </source>
</evidence>
<keyword evidence="5 9" id="KW-0732">Signal</keyword>
<evidence type="ECO:0000256" key="8">
    <source>
        <dbReference type="SAM" id="Coils"/>
    </source>
</evidence>
<dbReference type="Pfam" id="PF03895">
    <property type="entry name" value="YadA_anchor"/>
    <property type="match status" value="1"/>
</dbReference>
<dbReference type="PATRIC" id="fig|1144672.3.peg.116"/>
<evidence type="ECO:0000256" key="5">
    <source>
        <dbReference type="ARBA" id="ARBA00022729"/>
    </source>
</evidence>
<comment type="subcellular location">
    <subcellularLocation>
        <location evidence="2">Cell outer membrane</location>
    </subcellularLocation>
    <subcellularLocation>
        <location evidence="1">Cell surface</location>
    </subcellularLocation>
</comment>
<keyword evidence="4" id="KW-0812">Transmembrane</keyword>
<name>N8XW94_9GAMM</name>